<evidence type="ECO:0000313" key="2">
    <source>
        <dbReference type="Proteomes" id="UP000679352"/>
    </source>
</evidence>
<dbReference type="RefSeq" id="WP_215504903.1">
    <property type="nucleotide sequence ID" value="NZ_CP076361.1"/>
</dbReference>
<name>A0A975S083_9RHOB</name>
<evidence type="ECO:0000313" key="1">
    <source>
        <dbReference type="EMBL" id="QWK89332.1"/>
    </source>
</evidence>
<protein>
    <submittedName>
        <fullName evidence="1">Uncharacterized protein</fullName>
    </submittedName>
</protein>
<organism evidence="1 2">
    <name type="scientific">Gemmobacter fulvus</name>
    <dbReference type="NCBI Taxonomy" id="2840474"/>
    <lineage>
        <taxon>Bacteria</taxon>
        <taxon>Pseudomonadati</taxon>
        <taxon>Pseudomonadota</taxon>
        <taxon>Alphaproteobacteria</taxon>
        <taxon>Rhodobacterales</taxon>
        <taxon>Paracoccaceae</taxon>
        <taxon>Gemmobacter</taxon>
    </lineage>
</organism>
<gene>
    <name evidence="1" type="ORF">KM031_10720</name>
</gene>
<dbReference type="KEGG" id="gfu:KM031_10720"/>
<dbReference type="Proteomes" id="UP000679352">
    <property type="component" value="Chromosome"/>
</dbReference>
<dbReference type="AlphaFoldDB" id="A0A975S083"/>
<accession>A0A975S083</accession>
<proteinExistence type="predicted"/>
<sequence>MSRHLADKRAPSNGGRVKQFLRIAHQNAQDLWQDSRRRPVPVAVNNRRMVEFLRIARGRQV</sequence>
<dbReference type="EMBL" id="CP076361">
    <property type="protein sequence ID" value="QWK89332.1"/>
    <property type="molecule type" value="Genomic_DNA"/>
</dbReference>
<keyword evidence="2" id="KW-1185">Reference proteome</keyword>
<reference evidence="1" key="1">
    <citation type="submission" date="2021-06" db="EMBL/GenBank/DDBJ databases">
        <title>Direct submission.</title>
        <authorList>
            <person name="Lee C.-S."/>
            <person name="Jin L."/>
        </authorList>
    </citation>
    <scope>NUCLEOTIDE SEQUENCE</scope>
    <source>
        <strain evidence="1">Con5</strain>
    </source>
</reference>